<name>X1HHH5_9ZZZZ</name>
<sequence>RLTPARHFRIYTNKWYLCTFQNVERDPRCDYVGLAQGEYVELLPGKLARQARDASLNHLNSILLWRGEVWAVIDTQCGGTTYYPAQEMAETKVAAINAKNDKDWQECQESVDKQLERTDADIEAVYGKCSDWGGVADWRESLETNLDRSSDYFSELPTTERIR</sequence>
<feature type="non-terminal residue" evidence="1">
    <location>
        <position position="1"/>
    </location>
</feature>
<gene>
    <name evidence="1" type="ORF">S03H2_19302</name>
</gene>
<comment type="caution">
    <text evidence="1">The sequence shown here is derived from an EMBL/GenBank/DDBJ whole genome shotgun (WGS) entry which is preliminary data.</text>
</comment>
<organism evidence="1">
    <name type="scientific">marine sediment metagenome</name>
    <dbReference type="NCBI Taxonomy" id="412755"/>
    <lineage>
        <taxon>unclassified sequences</taxon>
        <taxon>metagenomes</taxon>
        <taxon>ecological metagenomes</taxon>
    </lineage>
</organism>
<accession>X1HHH5</accession>
<proteinExistence type="predicted"/>
<protein>
    <submittedName>
        <fullName evidence="1">Uncharacterized protein</fullName>
    </submittedName>
</protein>
<dbReference type="EMBL" id="BARU01010070">
    <property type="protein sequence ID" value="GAH44763.1"/>
    <property type="molecule type" value="Genomic_DNA"/>
</dbReference>
<evidence type="ECO:0000313" key="1">
    <source>
        <dbReference type="EMBL" id="GAH44763.1"/>
    </source>
</evidence>
<reference evidence="1" key="1">
    <citation type="journal article" date="2014" name="Front. Microbiol.">
        <title>High frequency of phylogenetically diverse reductive dehalogenase-homologous genes in deep subseafloor sedimentary metagenomes.</title>
        <authorList>
            <person name="Kawai M."/>
            <person name="Futagami T."/>
            <person name="Toyoda A."/>
            <person name="Takaki Y."/>
            <person name="Nishi S."/>
            <person name="Hori S."/>
            <person name="Arai W."/>
            <person name="Tsubouchi T."/>
            <person name="Morono Y."/>
            <person name="Uchiyama I."/>
            <person name="Ito T."/>
            <person name="Fujiyama A."/>
            <person name="Inagaki F."/>
            <person name="Takami H."/>
        </authorList>
    </citation>
    <scope>NUCLEOTIDE SEQUENCE</scope>
    <source>
        <strain evidence="1">Expedition CK06-06</strain>
    </source>
</reference>
<dbReference type="AlphaFoldDB" id="X1HHH5"/>